<evidence type="ECO:0000256" key="5">
    <source>
        <dbReference type="ARBA" id="ARBA00022692"/>
    </source>
</evidence>
<dbReference type="RefSeq" id="XP_025406190.1">
    <property type="nucleotide sequence ID" value="XM_025550405.1"/>
</dbReference>
<proteinExistence type="inferred from homology"/>
<dbReference type="GO" id="GO:0005886">
    <property type="term" value="C:plasma membrane"/>
    <property type="evidence" value="ECO:0007669"/>
    <property type="project" value="UniProtKB-SubCell"/>
</dbReference>
<feature type="transmembrane region" description="Helical" evidence="13">
    <location>
        <begin position="49"/>
        <end position="69"/>
    </location>
</feature>
<evidence type="ECO:0000313" key="14">
    <source>
        <dbReference type="Proteomes" id="UP000694846"/>
    </source>
</evidence>
<comment type="similarity">
    <text evidence="2 11">Belongs to the sodium:solute symporter (SSF) (TC 2.A.21) family.</text>
</comment>
<evidence type="ECO:0000256" key="8">
    <source>
        <dbReference type="ARBA" id="ARBA00023065"/>
    </source>
</evidence>
<dbReference type="Pfam" id="PF00474">
    <property type="entry name" value="SSF"/>
    <property type="match status" value="1"/>
</dbReference>
<keyword evidence="14" id="KW-1185">Reference proteome</keyword>
<feature type="transmembrane region" description="Helical" evidence="13">
    <location>
        <begin position="317"/>
        <end position="345"/>
    </location>
</feature>
<keyword evidence="4" id="KW-1003">Cell membrane</keyword>
<dbReference type="GeneID" id="112680342"/>
<dbReference type="AlphaFoldDB" id="A0A8B8F5V4"/>
<keyword evidence="5 13" id="KW-0812">Transmembrane</keyword>
<dbReference type="CDD" id="cd11492">
    <property type="entry name" value="SLC5sbd_NIS-SMVT"/>
    <property type="match status" value="1"/>
</dbReference>
<evidence type="ECO:0000256" key="3">
    <source>
        <dbReference type="ARBA" id="ARBA00022448"/>
    </source>
</evidence>
<feature type="transmembrane region" description="Helical" evidence="13">
    <location>
        <begin position="513"/>
        <end position="534"/>
    </location>
</feature>
<organism evidence="14 15">
    <name type="scientific">Sipha flava</name>
    <name type="common">yellow sugarcane aphid</name>
    <dbReference type="NCBI Taxonomy" id="143950"/>
    <lineage>
        <taxon>Eukaryota</taxon>
        <taxon>Metazoa</taxon>
        <taxon>Ecdysozoa</taxon>
        <taxon>Arthropoda</taxon>
        <taxon>Hexapoda</taxon>
        <taxon>Insecta</taxon>
        <taxon>Pterygota</taxon>
        <taxon>Neoptera</taxon>
        <taxon>Paraneoptera</taxon>
        <taxon>Hemiptera</taxon>
        <taxon>Sternorrhyncha</taxon>
        <taxon>Aphidomorpha</taxon>
        <taxon>Aphidoidea</taxon>
        <taxon>Aphididae</taxon>
        <taxon>Sipha</taxon>
    </lineage>
</organism>
<feature type="transmembrane region" description="Helical" evidence="13">
    <location>
        <begin position="124"/>
        <end position="149"/>
    </location>
</feature>
<evidence type="ECO:0000256" key="11">
    <source>
        <dbReference type="RuleBase" id="RU362091"/>
    </source>
</evidence>
<evidence type="ECO:0000256" key="4">
    <source>
        <dbReference type="ARBA" id="ARBA00022475"/>
    </source>
</evidence>
<dbReference type="RefSeq" id="XP_025406189.1">
    <property type="nucleotide sequence ID" value="XM_025550404.1"/>
</dbReference>
<protein>
    <submittedName>
        <fullName evidence="15 16">Sodium-coupled monocarboxylate transporter 1-like</fullName>
    </submittedName>
</protein>
<feature type="transmembrane region" description="Helical" evidence="13">
    <location>
        <begin position="275"/>
        <end position="297"/>
    </location>
</feature>
<evidence type="ECO:0000256" key="13">
    <source>
        <dbReference type="SAM" id="Phobius"/>
    </source>
</evidence>
<comment type="subcellular location">
    <subcellularLocation>
        <location evidence="1">Cell membrane</location>
        <topology evidence="1">Multi-pass membrane protein</topology>
    </subcellularLocation>
</comment>
<dbReference type="InterPro" id="IPR051163">
    <property type="entry name" value="Sodium:Solute_Symporter_SSF"/>
</dbReference>
<feature type="transmembrane region" description="Helical" evidence="13">
    <location>
        <begin position="155"/>
        <end position="177"/>
    </location>
</feature>
<evidence type="ECO:0000256" key="7">
    <source>
        <dbReference type="ARBA" id="ARBA00023053"/>
    </source>
</evidence>
<sequence>MEDLNWIFECSAFAIMLSLSVVVGLYYGCVERKQNTVNEYLLGGKHMSVFPITMSLIASHISGITLLGVPSEIYSNGTQYLIVSVINVFIIATIVCIYLPVFYELQLTSVYEYLEFRFNSKIRGFASLIFAIALVLYIPVVIYIPALAFNQVTGINVHFATPIICAICIFYTTVGGLKAVVWTDAIQSVFTTASIIIVIILGLIEVGGFGNVIKANEEGGRIEFFRMDPNPFLRNTFWTVSIGTMFQWVAQLGIHPGAIQRFVALPTYSKARSSLIYFVLGMAVVKVLTGTVGMLMYTKYKDCDPSLANYIENDRNLLPYFVMDVASKIPGITGLFISGIISAALSTMSAQLNTVSGTIYEDFIVKMMGIKVSDLTASIIMKCTVVITGMICVSLVAVVEKLNGILQMAISLGSVTNGALLSVFTLGLCFPCANARGALYGMLSSIVIMSWIVFGAQYAIYNKELKFVEKDVSIVGCPPELHFKNRTDFSGLERLNEDVFVSENVWKIYTVSYMHYSTIGTLVGIAVGLVVSLLSPTEQKLDPKLVTPFIRKFVYPSHSTSQNSKETNIEEQEMENTKC</sequence>
<evidence type="ECO:0000256" key="10">
    <source>
        <dbReference type="ARBA" id="ARBA00023201"/>
    </source>
</evidence>
<feature type="transmembrane region" description="Helical" evidence="13">
    <location>
        <begin position="81"/>
        <end position="103"/>
    </location>
</feature>
<dbReference type="OrthoDB" id="6132759at2759"/>
<accession>A0A8B8F5V4</accession>
<dbReference type="InterPro" id="IPR038377">
    <property type="entry name" value="Na/Glc_symporter_sf"/>
</dbReference>
<evidence type="ECO:0000313" key="16">
    <source>
        <dbReference type="RefSeq" id="XP_025406190.1"/>
    </source>
</evidence>
<keyword evidence="6 13" id="KW-1133">Transmembrane helix</keyword>
<dbReference type="GO" id="GO:0015293">
    <property type="term" value="F:symporter activity"/>
    <property type="evidence" value="ECO:0007669"/>
    <property type="project" value="TreeGrafter"/>
</dbReference>
<evidence type="ECO:0000256" key="6">
    <source>
        <dbReference type="ARBA" id="ARBA00022989"/>
    </source>
</evidence>
<keyword evidence="9 13" id="KW-0472">Membrane</keyword>
<feature type="transmembrane region" description="Helical" evidence="13">
    <location>
        <begin position="437"/>
        <end position="460"/>
    </location>
</feature>
<dbReference type="RefSeq" id="XP_025406191.1">
    <property type="nucleotide sequence ID" value="XM_025550406.1"/>
</dbReference>
<dbReference type="Gene3D" id="1.20.1730.10">
    <property type="entry name" value="Sodium/glucose cotransporter"/>
    <property type="match status" value="1"/>
</dbReference>
<keyword evidence="7" id="KW-0915">Sodium</keyword>
<feature type="transmembrane region" description="Helical" evidence="13">
    <location>
        <begin position="405"/>
        <end position="430"/>
    </location>
</feature>
<dbReference type="NCBIfam" id="TIGR00813">
    <property type="entry name" value="sss"/>
    <property type="match status" value="1"/>
</dbReference>
<name>A0A8B8F5V4_9HEMI</name>
<evidence type="ECO:0000256" key="1">
    <source>
        <dbReference type="ARBA" id="ARBA00004651"/>
    </source>
</evidence>
<dbReference type="Proteomes" id="UP000694846">
    <property type="component" value="Unplaced"/>
</dbReference>
<feature type="transmembrane region" description="Helical" evidence="13">
    <location>
        <begin position="375"/>
        <end position="399"/>
    </location>
</feature>
<dbReference type="PROSITE" id="PS50283">
    <property type="entry name" value="NA_SOLUT_SYMP_3"/>
    <property type="match status" value="1"/>
</dbReference>
<dbReference type="InterPro" id="IPR001734">
    <property type="entry name" value="Na/solute_symporter"/>
</dbReference>
<gene>
    <name evidence="15 16 17" type="primary">LOC112680342</name>
</gene>
<keyword evidence="8" id="KW-0406">Ion transport</keyword>
<dbReference type="PANTHER" id="PTHR42985">
    <property type="entry name" value="SODIUM-COUPLED MONOCARBOXYLATE TRANSPORTER"/>
    <property type="match status" value="1"/>
</dbReference>
<evidence type="ECO:0000256" key="12">
    <source>
        <dbReference type="SAM" id="MobiDB-lite"/>
    </source>
</evidence>
<keyword evidence="3" id="KW-0813">Transport</keyword>
<evidence type="ECO:0000256" key="2">
    <source>
        <dbReference type="ARBA" id="ARBA00006434"/>
    </source>
</evidence>
<feature type="transmembrane region" description="Helical" evidence="13">
    <location>
        <begin position="232"/>
        <end position="254"/>
    </location>
</feature>
<dbReference type="GO" id="GO:0006814">
    <property type="term" value="P:sodium ion transport"/>
    <property type="evidence" value="ECO:0007669"/>
    <property type="project" value="UniProtKB-KW"/>
</dbReference>
<evidence type="ECO:0000313" key="15">
    <source>
        <dbReference type="RefSeq" id="XP_025406189.1"/>
    </source>
</evidence>
<feature type="transmembrane region" description="Helical" evidence="13">
    <location>
        <begin position="6"/>
        <end position="28"/>
    </location>
</feature>
<keyword evidence="10" id="KW-0739">Sodium transport</keyword>
<feature type="transmembrane region" description="Helical" evidence="13">
    <location>
        <begin position="189"/>
        <end position="212"/>
    </location>
</feature>
<feature type="compositionally biased region" description="Acidic residues" evidence="12">
    <location>
        <begin position="569"/>
        <end position="579"/>
    </location>
</feature>
<reference evidence="15 16" key="1">
    <citation type="submission" date="2025-04" db="UniProtKB">
        <authorList>
            <consortium name="RefSeq"/>
        </authorList>
    </citation>
    <scope>IDENTIFICATION</scope>
    <source>
        <tissue evidence="15 16">Whole body</tissue>
    </source>
</reference>
<evidence type="ECO:0000256" key="9">
    <source>
        <dbReference type="ARBA" id="ARBA00023136"/>
    </source>
</evidence>
<evidence type="ECO:0000313" key="17">
    <source>
        <dbReference type="RefSeq" id="XP_025406191.1"/>
    </source>
</evidence>
<feature type="region of interest" description="Disordered" evidence="12">
    <location>
        <begin position="559"/>
        <end position="579"/>
    </location>
</feature>
<dbReference type="PANTHER" id="PTHR42985:SF21">
    <property type="entry name" value="SODIUM-DEPENDENT MULTIVITAMIN TRANSPORTER-LIKE PROTEIN"/>
    <property type="match status" value="1"/>
</dbReference>